<feature type="domain" description="Mutator-like transposase" evidence="2">
    <location>
        <begin position="107"/>
        <end position="234"/>
    </location>
</feature>
<proteinExistence type="predicted"/>
<reference evidence="3 4" key="1">
    <citation type="submission" date="2022-05" db="EMBL/GenBank/DDBJ databases">
        <authorList>
            <consortium name="Genoscope - CEA"/>
            <person name="William W."/>
        </authorList>
    </citation>
    <scope>NUCLEOTIDE SEQUENCE [LARGE SCALE GENOMIC DNA]</scope>
</reference>
<comment type="caution">
    <text evidence="3">The sequence shown here is derived from an EMBL/GenBank/DDBJ whole genome shotgun (WGS) entry which is preliminary data.</text>
</comment>
<keyword evidence="4" id="KW-1185">Reference proteome</keyword>
<dbReference type="Pfam" id="PF20700">
    <property type="entry name" value="Mutator"/>
    <property type="match status" value="1"/>
</dbReference>
<dbReference type="Proteomes" id="UP001159427">
    <property type="component" value="Unassembled WGS sequence"/>
</dbReference>
<dbReference type="InterPro" id="IPR049012">
    <property type="entry name" value="Mutator_transp_dom"/>
</dbReference>
<organism evidence="3 4">
    <name type="scientific">Porites evermanni</name>
    <dbReference type="NCBI Taxonomy" id="104178"/>
    <lineage>
        <taxon>Eukaryota</taxon>
        <taxon>Metazoa</taxon>
        <taxon>Cnidaria</taxon>
        <taxon>Anthozoa</taxon>
        <taxon>Hexacorallia</taxon>
        <taxon>Scleractinia</taxon>
        <taxon>Fungiina</taxon>
        <taxon>Poritidae</taxon>
        <taxon>Porites</taxon>
    </lineage>
</organism>
<accession>A0ABN8M2H3</accession>
<evidence type="ECO:0000313" key="4">
    <source>
        <dbReference type="Proteomes" id="UP001159427"/>
    </source>
</evidence>
<evidence type="ECO:0000256" key="1">
    <source>
        <dbReference type="SAM" id="MobiDB-lite"/>
    </source>
</evidence>
<evidence type="ECO:0000313" key="3">
    <source>
        <dbReference type="EMBL" id="CAH3022478.1"/>
    </source>
</evidence>
<dbReference type="EMBL" id="CALNXI010000221">
    <property type="protein sequence ID" value="CAH3022478.1"/>
    <property type="molecule type" value="Genomic_DNA"/>
</dbReference>
<feature type="non-terminal residue" evidence="3">
    <location>
        <position position="1"/>
    </location>
</feature>
<feature type="region of interest" description="Disordered" evidence="1">
    <location>
        <begin position="27"/>
        <end position="48"/>
    </location>
</feature>
<name>A0ABN8M2H3_9CNID</name>
<gene>
    <name evidence="3" type="ORF">PEVE_00015663</name>
</gene>
<evidence type="ECO:0000259" key="2">
    <source>
        <dbReference type="Pfam" id="PF20700"/>
    </source>
</evidence>
<feature type="non-terminal residue" evidence="3">
    <location>
        <position position="236"/>
    </location>
</feature>
<protein>
    <recommendedName>
        <fullName evidence="2">Mutator-like transposase domain-containing protein</fullName>
    </recommendedName>
</protein>
<sequence length="236" mass="26330">VVYSLKYSPWIFSVCFGENAAKKKKRSCPFSSSKSRAKKKSKSETTKAHFISKRSGSRSWIFRKAKMLQLLRSSASRFKIRLEEPDEESQLSSSTPSADGTWKTISGRAIVSTEKLLEKLDESVSCRFCQGRVQVMENVATKHGLGSTWRIQSENESCPSHKTNSVLNSSEKSRAFEINRASVLGLQVISGGHSAASKFFSFLCLAPINKNSWADHTKKIEGEAKLLLEKELNRAS</sequence>